<dbReference type="GO" id="GO:0004252">
    <property type="term" value="F:serine-type endopeptidase activity"/>
    <property type="evidence" value="ECO:0007669"/>
    <property type="project" value="InterPro"/>
</dbReference>
<comment type="subcellular location">
    <subcellularLocation>
        <location evidence="1">Membrane</location>
        <topology evidence="1">Multi-pass membrane protein</topology>
    </subcellularLocation>
</comment>
<evidence type="ECO:0000256" key="6">
    <source>
        <dbReference type="ARBA" id="ARBA00023136"/>
    </source>
</evidence>
<evidence type="ECO:0000256" key="1">
    <source>
        <dbReference type="ARBA" id="ARBA00004141"/>
    </source>
</evidence>
<evidence type="ECO:0000256" key="5">
    <source>
        <dbReference type="ARBA" id="ARBA00022989"/>
    </source>
</evidence>
<organism evidence="9">
    <name type="scientific">Chromera velia CCMP2878</name>
    <dbReference type="NCBI Taxonomy" id="1169474"/>
    <lineage>
        <taxon>Eukaryota</taxon>
        <taxon>Sar</taxon>
        <taxon>Alveolata</taxon>
        <taxon>Colpodellida</taxon>
        <taxon>Chromeraceae</taxon>
        <taxon>Chromera</taxon>
    </lineage>
</organism>
<evidence type="ECO:0000256" key="3">
    <source>
        <dbReference type="ARBA" id="ARBA00022692"/>
    </source>
</evidence>
<keyword evidence="6 7" id="KW-0472">Membrane</keyword>
<keyword evidence="3 7" id="KW-0812">Transmembrane</keyword>
<accession>A0A0G4HZX7</accession>
<keyword evidence="5 7" id="KW-1133">Transmembrane helix</keyword>
<keyword evidence="4" id="KW-0378">Hydrolase</keyword>
<evidence type="ECO:0000313" key="9">
    <source>
        <dbReference type="EMBL" id="CEM50093.1"/>
    </source>
</evidence>
<dbReference type="InterPro" id="IPR022764">
    <property type="entry name" value="Peptidase_S54_rhomboid_dom"/>
</dbReference>
<evidence type="ECO:0000259" key="8">
    <source>
        <dbReference type="Pfam" id="PF01694"/>
    </source>
</evidence>
<feature type="transmembrane region" description="Helical" evidence="7">
    <location>
        <begin position="128"/>
        <end position="145"/>
    </location>
</feature>
<feature type="domain" description="Peptidase S54 rhomboid" evidence="8">
    <location>
        <begin position="164"/>
        <end position="306"/>
    </location>
</feature>
<dbReference type="InterPro" id="IPR050925">
    <property type="entry name" value="Rhomboid_protease_S54"/>
</dbReference>
<feature type="transmembrane region" description="Helical" evidence="7">
    <location>
        <begin position="287"/>
        <end position="307"/>
    </location>
</feature>
<name>A0A0G4HZX7_9ALVE</name>
<dbReference type="PANTHER" id="PTHR43731">
    <property type="entry name" value="RHOMBOID PROTEASE"/>
    <property type="match status" value="1"/>
</dbReference>
<dbReference type="Pfam" id="PF01694">
    <property type="entry name" value="Rhomboid"/>
    <property type="match status" value="1"/>
</dbReference>
<evidence type="ECO:0000256" key="7">
    <source>
        <dbReference type="SAM" id="Phobius"/>
    </source>
</evidence>
<gene>
    <name evidence="9" type="ORF">Cvel_9794</name>
</gene>
<feature type="transmembrane region" description="Helical" evidence="7">
    <location>
        <begin position="21"/>
        <end position="40"/>
    </location>
</feature>
<comment type="similarity">
    <text evidence="2">Belongs to the peptidase S54 family.</text>
</comment>
<dbReference type="Gene3D" id="1.20.1540.10">
    <property type="entry name" value="Rhomboid-like"/>
    <property type="match status" value="1"/>
</dbReference>
<feature type="transmembrane region" description="Helical" evidence="7">
    <location>
        <begin position="204"/>
        <end position="223"/>
    </location>
</feature>
<dbReference type="SUPFAM" id="SSF144091">
    <property type="entry name" value="Rhomboid-like"/>
    <property type="match status" value="1"/>
</dbReference>
<evidence type="ECO:0000256" key="2">
    <source>
        <dbReference type="ARBA" id="ARBA00009045"/>
    </source>
</evidence>
<evidence type="ECO:0000256" key="4">
    <source>
        <dbReference type="ARBA" id="ARBA00022801"/>
    </source>
</evidence>
<feature type="transmembrane region" description="Helical" evidence="7">
    <location>
        <begin position="259"/>
        <end position="281"/>
    </location>
</feature>
<protein>
    <recommendedName>
        <fullName evidence="8">Peptidase S54 rhomboid domain-containing protein</fullName>
    </recommendedName>
</protein>
<dbReference type="AlphaFoldDB" id="A0A0G4HZX7"/>
<proteinExistence type="inferred from homology"/>
<dbReference type="VEuPathDB" id="CryptoDB:Cvel_9794"/>
<dbReference type="EMBL" id="CDMZ01004552">
    <property type="protein sequence ID" value="CEM50093.1"/>
    <property type="molecule type" value="Genomic_DNA"/>
</dbReference>
<sequence length="372" mass="41243">MVGGDSEERVPLVQRRRTRSLWIIVTLVVLTLTSPDEASFSQYLAGSPKSMLDHLSYRNLVTQGMVAVGLEKRAFVNLLLVSFGSREQDFYLGILGKWISVPGIGSFMCPFVEWMSSLEPSDWVNDDVYFYALVMGGIYLLWQFLDETTMRDHFVLTEHSILRRPWTIVTAPLSHAELSHLAMNLFSFLAVGPAMRASLGHTSFLHLFGGGALCSVALSVVLVKLLSKTYIEALGCSGGLYALFFFAALQRPDQLVEMFFFSALGAPALKLSHLVLVQLGLEMVLSWGSWNSWFIHLLGALYGLVFFEVQRKQPTSVGEFLSDLGGGLASFVQGAMDFSVYREGAGESEGMQGPGGMRVQESYFYQQAYATR</sequence>
<dbReference type="InterPro" id="IPR035952">
    <property type="entry name" value="Rhomboid-like_sf"/>
</dbReference>
<dbReference type="PANTHER" id="PTHR43731:SF14">
    <property type="entry name" value="PRESENILIN-ASSOCIATED RHOMBOID-LIKE PROTEIN, MITOCHONDRIAL"/>
    <property type="match status" value="1"/>
</dbReference>
<feature type="transmembrane region" description="Helical" evidence="7">
    <location>
        <begin position="229"/>
        <end position="247"/>
    </location>
</feature>
<dbReference type="GO" id="GO:0016020">
    <property type="term" value="C:membrane"/>
    <property type="evidence" value="ECO:0007669"/>
    <property type="project" value="UniProtKB-SubCell"/>
</dbReference>
<reference evidence="9" key="1">
    <citation type="submission" date="2014-11" db="EMBL/GenBank/DDBJ databases">
        <authorList>
            <person name="Otto D Thomas"/>
            <person name="Naeem Raeece"/>
        </authorList>
    </citation>
    <scope>NUCLEOTIDE SEQUENCE</scope>
</reference>